<keyword evidence="7" id="KW-0812">Transmembrane</keyword>
<proteinExistence type="predicted"/>
<dbReference type="SUPFAM" id="SSF48452">
    <property type="entry name" value="TPR-like"/>
    <property type="match status" value="1"/>
</dbReference>
<dbReference type="InterPro" id="IPR050482">
    <property type="entry name" value="Sensor_HK_TwoCompSys"/>
</dbReference>
<comment type="catalytic activity">
    <reaction evidence="1">
        <text>ATP + protein L-histidine = ADP + protein N-phospho-L-histidine.</text>
        <dbReference type="EC" id="2.7.13.3"/>
    </reaction>
</comment>
<gene>
    <name evidence="8" type="ORF">D1013_16680</name>
</gene>
<keyword evidence="9" id="KW-1185">Reference proteome</keyword>
<dbReference type="CDD" id="cd16917">
    <property type="entry name" value="HATPase_UhpB-NarQ-NarX-like"/>
    <property type="match status" value="1"/>
</dbReference>
<dbReference type="AlphaFoldDB" id="A0A3G2L9G8"/>
<evidence type="ECO:0000256" key="3">
    <source>
        <dbReference type="ARBA" id="ARBA00022679"/>
    </source>
</evidence>
<accession>A0A3G2L9G8</accession>
<dbReference type="SUPFAM" id="SSF55874">
    <property type="entry name" value="ATPase domain of HSP90 chaperone/DNA topoisomerase II/histidine kinase"/>
    <property type="match status" value="1"/>
</dbReference>
<evidence type="ECO:0000256" key="2">
    <source>
        <dbReference type="ARBA" id="ARBA00012438"/>
    </source>
</evidence>
<evidence type="ECO:0000313" key="8">
    <source>
        <dbReference type="EMBL" id="AYN68897.1"/>
    </source>
</evidence>
<evidence type="ECO:0000313" key="9">
    <source>
        <dbReference type="Proteomes" id="UP000276309"/>
    </source>
</evidence>
<dbReference type="Gene3D" id="1.25.40.10">
    <property type="entry name" value="Tetratricopeptide repeat domain"/>
    <property type="match status" value="2"/>
</dbReference>
<dbReference type="EC" id="2.7.13.3" evidence="2"/>
<keyword evidence="7" id="KW-1133">Transmembrane helix</keyword>
<evidence type="ECO:0000256" key="5">
    <source>
        <dbReference type="ARBA" id="ARBA00023012"/>
    </source>
</evidence>
<evidence type="ECO:0000256" key="1">
    <source>
        <dbReference type="ARBA" id="ARBA00000085"/>
    </source>
</evidence>
<sequence>MNRLIYFVLLCLFSCSPSKHENQNLTIQGKTSQVRQNYALAKDRTNPLTIRDSAINKAYLYYRNKHEDTLYPYILYQKNLIHFTKQEYDSLQDYHNEFIRLDPSITRDSLLAEEYYLMGYLESQIRQKHFKAFELYTQSKNYFEREKDSLGIAKTLLNLGTIQKNHNDFFGSKETLVEALKYFEEGEGNSLISQCYNTLATDHRKLLNLPDAIEYYNLAIKTAESKRDQVLFTNNLAVAHIDNGEFDQAINLLKGIATDSSIIENQKEQARVLDNLAYARWKAGKNAVVQDFQKTLQQRHSVNDRRGLIASYTHLGEFYSERNTTIAGRYFDSVIQLSKVLKMPKAEQDALKFMMDLLPKNLAVRNRYVALNDSLYANELKVKTQFAKYKYDNNIKQASIINLELEKLEREKEASRQRAYKLIYLIAALLLMVILVFLYLSFMQRTKNLRQAHKLSRLEAIYETESELSRKIHDEHGARLNQTMIMVQNDASKSHVLDSLELLYNHSRDLAREINDVDTGPNYWNGLLAMLTFRTPKSVKLFLSGGKDVSWSSMGNTSKTVLFKILQELMINLGKHSNATILAITFQTIDKTLKINYEDDGVGASKEELESKNGLRNTEKRILAIQGNITFDSKKNHGFRVEMLIPMK</sequence>
<keyword evidence="5" id="KW-0902">Two-component regulatory system</keyword>
<evidence type="ECO:0000256" key="4">
    <source>
        <dbReference type="ARBA" id="ARBA00022777"/>
    </source>
</evidence>
<dbReference type="KEGG" id="emar:D1013_16680"/>
<reference evidence="8 9" key="1">
    <citation type="submission" date="2018-08" db="EMBL/GenBank/DDBJ databases">
        <title>The reduced genetic potential of extracellular carbohydrate catabolism in Euzebyella marina RN62, a Flavobacteriia bacterium isolated from the hadal water.</title>
        <authorList>
            <person name="Xue C."/>
        </authorList>
    </citation>
    <scope>NUCLEOTIDE SEQUENCE [LARGE SCALE GENOMIC DNA]</scope>
    <source>
        <strain evidence="8 9">RN62</strain>
    </source>
</reference>
<dbReference type="Proteomes" id="UP000276309">
    <property type="component" value="Chromosome"/>
</dbReference>
<dbReference type="RefSeq" id="WP_121849908.1">
    <property type="nucleotide sequence ID" value="NZ_CP032050.1"/>
</dbReference>
<keyword evidence="7" id="KW-0472">Membrane</keyword>
<dbReference type="EMBL" id="CP032050">
    <property type="protein sequence ID" value="AYN68897.1"/>
    <property type="molecule type" value="Genomic_DNA"/>
</dbReference>
<keyword evidence="4" id="KW-0418">Kinase</keyword>
<dbReference type="Gene3D" id="3.30.565.10">
    <property type="entry name" value="Histidine kinase-like ATPase, C-terminal domain"/>
    <property type="match status" value="1"/>
</dbReference>
<evidence type="ECO:0000256" key="6">
    <source>
        <dbReference type="SAM" id="Coils"/>
    </source>
</evidence>
<keyword evidence="3" id="KW-0808">Transferase</keyword>
<feature type="transmembrane region" description="Helical" evidence="7">
    <location>
        <begin position="422"/>
        <end position="442"/>
    </location>
</feature>
<dbReference type="InterPro" id="IPR036890">
    <property type="entry name" value="HATPase_C_sf"/>
</dbReference>
<keyword evidence="6" id="KW-0175">Coiled coil</keyword>
<dbReference type="OrthoDB" id="943406at2"/>
<dbReference type="InterPro" id="IPR011990">
    <property type="entry name" value="TPR-like_helical_dom_sf"/>
</dbReference>
<dbReference type="PANTHER" id="PTHR24421">
    <property type="entry name" value="NITRATE/NITRITE SENSOR PROTEIN NARX-RELATED"/>
    <property type="match status" value="1"/>
</dbReference>
<organism evidence="8 9">
    <name type="scientific">Euzebyella marina</name>
    <dbReference type="NCBI Taxonomy" id="1761453"/>
    <lineage>
        <taxon>Bacteria</taxon>
        <taxon>Pseudomonadati</taxon>
        <taxon>Bacteroidota</taxon>
        <taxon>Flavobacteriia</taxon>
        <taxon>Flavobacteriales</taxon>
        <taxon>Flavobacteriaceae</taxon>
        <taxon>Euzebyella</taxon>
    </lineage>
</organism>
<dbReference type="PANTHER" id="PTHR24421:SF10">
    <property type="entry name" value="NITRATE_NITRITE SENSOR PROTEIN NARQ"/>
    <property type="match status" value="1"/>
</dbReference>
<dbReference type="GO" id="GO:0000160">
    <property type="term" value="P:phosphorelay signal transduction system"/>
    <property type="evidence" value="ECO:0007669"/>
    <property type="project" value="UniProtKB-KW"/>
</dbReference>
<feature type="coiled-coil region" evidence="6">
    <location>
        <begin position="391"/>
        <end position="418"/>
    </location>
</feature>
<protein>
    <recommendedName>
        <fullName evidence="2">histidine kinase</fullName>
        <ecNumber evidence="2">2.7.13.3</ecNumber>
    </recommendedName>
</protein>
<dbReference type="GO" id="GO:0004673">
    <property type="term" value="F:protein histidine kinase activity"/>
    <property type="evidence" value="ECO:0007669"/>
    <property type="project" value="UniProtKB-EC"/>
</dbReference>
<name>A0A3G2L9G8_9FLAO</name>
<evidence type="ECO:0000256" key="7">
    <source>
        <dbReference type="SAM" id="Phobius"/>
    </source>
</evidence>